<dbReference type="eggNOG" id="ENOG502ZDCZ">
    <property type="taxonomic scope" value="Bacteria"/>
</dbReference>
<dbReference type="OrthoDB" id="2168472at2"/>
<feature type="region of interest" description="Disordered" evidence="1">
    <location>
        <begin position="23"/>
        <end position="53"/>
    </location>
</feature>
<name>R3W745_9ENTE</name>
<dbReference type="RefSeq" id="WP_010772787.1">
    <property type="nucleotide sequence ID" value="NZ_KB946335.1"/>
</dbReference>
<comment type="caution">
    <text evidence="3">The sequence shown here is derived from an EMBL/GenBank/DDBJ whole genome shotgun (WGS) entry which is preliminary data.</text>
</comment>
<reference evidence="3 4" key="1">
    <citation type="submission" date="2013-02" db="EMBL/GenBank/DDBJ databases">
        <title>The Genome Sequence of Enterococcus caccae BAA-1240.</title>
        <authorList>
            <consortium name="The Broad Institute Genome Sequencing Platform"/>
            <consortium name="The Broad Institute Genome Sequencing Center for Infectious Disease"/>
            <person name="Earl A.M."/>
            <person name="Gilmore M.S."/>
            <person name="Lebreton F."/>
            <person name="Walker B."/>
            <person name="Young S.K."/>
            <person name="Zeng Q."/>
            <person name="Gargeya S."/>
            <person name="Fitzgerald M."/>
            <person name="Haas B."/>
            <person name="Abouelleil A."/>
            <person name="Alvarado L."/>
            <person name="Arachchi H.M."/>
            <person name="Berlin A.M."/>
            <person name="Chapman S.B."/>
            <person name="Dewar J."/>
            <person name="Goldberg J."/>
            <person name="Griggs A."/>
            <person name="Gujja S."/>
            <person name="Hansen M."/>
            <person name="Howarth C."/>
            <person name="Imamovic A."/>
            <person name="Larimer J."/>
            <person name="McCowan C."/>
            <person name="Murphy C."/>
            <person name="Neiman D."/>
            <person name="Pearson M."/>
            <person name="Priest M."/>
            <person name="Roberts A."/>
            <person name="Saif S."/>
            <person name="Shea T."/>
            <person name="Sisk P."/>
            <person name="Sykes S."/>
            <person name="Wortman J."/>
            <person name="Nusbaum C."/>
            <person name="Birren B."/>
        </authorList>
    </citation>
    <scope>NUCLEOTIDE SEQUENCE [LARGE SCALE GENOMIC DNA]</scope>
    <source>
        <strain evidence="3 4">ATCC BAA-1240</strain>
    </source>
</reference>
<evidence type="ECO:0008006" key="5">
    <source>
        <dbReference type="Google" id="ProtNLM"/>
    </source>
</evidence>
<accession>R3W745</accession>
<dbReference type="EMBL" id="AJAU01000022">
    <property type="protein sequence ID" value="EOL43372.1"/>
    <property type="molecule type" value="Genomic_DNA"/>
</dbReference>
<keyword evidence="4" id="KW-1185">Reference proteome</keyword>
<dbReference type="AlphaFoldDB" id="R3W745"/>
<evidence type="ECO:0000313" key="3">
    <source>
        <dbReference type="EMBL" id="EOL43372.1"/>
    </source>
</evidence>
<evidence type="ECO:0000256" key="1">
    <source>
        <dbReference type="SAM" id="MobiDB-lite"/>
    </source>
</evidence>
<feature type="chain" id="PRO_5038609658" description="Lipoprotein" evidence="2">
    <location>
        <begin position="22"/>
        <end position="156"/>
    </location>
</feature>
<keyword evidence="2" id="KW-0732">Signal</keyword>
<evidence type="ECO:0000256" key="2">
    <source>
        <dbReference type="SAM" id="SignalP"/>
    </source>
</evidence>
<evidence type="ECO:0000313" key="4">
    <source>
        <dbReference type="Proteomes" id="UP000013840"/>
    </source>
</evidence>
<protein>
    <recommendedName>
        <fullName evidence="5">Lipoprotein</fullName>
    </recommendedName>
</protein>
<dbReference type="STRING" id="317735.RU98_GL002996"/>
<organism evidence="3 4">
    <name type="scientific">Enterococcus caccae ATCC BAA-1240</name>
    <dbReference type="NCBI Taxonomy" id="1158612"/>
    <lineage>
        <taxon>Bacteria</taxon>
        <taxon>Bacillati</taxon>
        <taxon>Bacillota</taxon>
        <taxon>Bacilli</taxon>
        <taxon>Lactobacillales</taxon>
        <taxon>Enterococcaceae</taxon>
        <taxon>Enterococcus</taxon>
    </lineage>
</organism>
<feature type="compositionally biased region" description="Basic and acidic residues" evidence="1">
    <location>
        <begin position="38"/>
        <end position="53"/>
    </location>
</feature>
<dbReference type="PATRIC" id="fig|1158612.3.peg.2666"/>
<proteinExistence type="predicted"/>
<feature type="signal peptide" evidence="2">
    <location>
        <begin position="1"/>
        <end position="21"/>
    </location>
</feature>
<gene>
    <name evidence="3" type="ORF">UC7_02701</name>
</gene>
<dbReference type="PROSITE" id="PS51257">
    <property type="entry name" value="PROKAR_LIPOPROTEIN"/>
    <property type="match status" value="1"/>
</dbReference>
<dbReference type="Proteomes" id="UP000013840">
    <property type="component" value="Unassembled WGS sequence"/>
</dbReference>
<sequence length="156" mass="16987">MKKIVITTLVVFTLISLGACTNNNKNLPKGSEETSMSSKKDQATDETSNTKEQARSQSIFTAILVEDAKKNDTVDHSIRLVLKEVEAVEDPEKIITMMKNDGVILNVPKEQLADGITESDLKSGNKIQFTLVGLPAMTMSIPPQVAGNSVIKIEKI</sequence>